<comment type="caution">
    <text evidence="7">The sequence shown here is derived from an EMBL/GenBank/DDBJ whole genome shotgun (WGS) entry which is preliminary data.</text>
</comment>
<dbReference type="SUPFAM" id="SSF53850">
    <property type="entry name" value="Periplasmic binding protein-like II"/>
    <property type="match status" value="1"/>
</dbReference>
<dbReference type="PROSITE" id="PS51257">
    <property type="entry name" value="PROKAR_LIPOPROTEIN"/>
    <property type="match status" value="1"/>
</dbReference>
<keyword evidence="5" id="KW-0449">Lipoprotein</keyword>
<accession>A0A510UQV1</accession>
<dbReference type="PANTHER" id="PTHR43649:SF33">
    <property type="entry name" value="POLYGALACTURONAN_RHAMNOGALACTURONAN-BINDING PROTEIN YTCQ"/>
    <property type="match status" value="1"/>
</dbReference>
<feature type="signal peptide" evidence="6">
    <location>
        <begin position="1"/>
        <end position="23"/>
    </location>
</feature>
<evidence type="ECO:0000256" key="2">
    <source>
        <dbReference type="ARBA" id="ARBA00022729"/>
    </source>
</evidence>
<evidence type="ECO:0000313" key="8">
    <source>
        <dbReference type="Proteomes" id="UP000321386"/>
    </source>
</evidence>
<keyword evidence="4" id="KW-0564">Palmitate</keyword>
<keyword evidence="1" id="KW-1003">Cell membrane</keyword>
<dbReference type="EMBL" id="BJUA01000003">
    <property type="protein sequence ID" value="GEK17043.1"/>
    <property type="molecule type" value="Genomic_DNA"/>
</dbReference>
<evidence type="ECO:0000256" key="1">
    <source>
        <dbReference type="ARBA" id="ARBA00022475"/>
    </source>
</evidence>
<evidence type="ECO:0000256" key="5">
    <source>
        <dbReference type="ARBA" id="ARBA00023288"/>
    </source>
</evidence>
<dbReference type="PANTHER" id="PTHR43649">
    <property type="entry name" value="ARABINOSE-BINDING PROTEIN-RELATED"/>
    <property type="match status" value="1"/>
</dbReference>
<dbReference type="AlphaFoldDB" id="A0A510UQV1"/>
<dbReference type="RefSeq" id="WP_146805328.1">
    <property type="nucleotide sequence ID" value="NZ_BJUA01000003.1"/>
</dbReference>
<feature type="chain" id="PRO_5038667120" evidence="6">
    <location>
        <begin position="24"/>
        <end position="560"/>
    </location>
</feature>
<keyword evidence="8" id="KW-1185">Reference proteome</keyword>
<keyword evidence="2 6" id="KW-0732">Signal</keyword>
<organism evidence="7 8">
    <name type="scientific">Cellulomonas persica</name>
    <dbReference type="NCBI Taxonomy" id="76861"/>
    <lineage>
        <taxon>Bacteria</taxon>
        <taxon>Bacillati</taxon>
        <taxon>Actinomycetota</taxon>
        <taxon>Actinomycetes</taxon>
        <taxon>Micrococcales</taxon>
        <taxon>Cellulomonadaceae</taxon>
        <taxon>Cellulomonas</taxon>
    </lineage>
</organism>
<protein>
    <submittedName>
        <fullName evidence="7">Sugar ABC transporter substrate-binding protein</fullName>
    </submittedName>
</protein>
<dbReference type="Proteomes" id="UP000321386">
    <property type="component" value="Unassembled WGS sequence"/>
</dbReference>
<dbReference type="InterPro" id="IPR006059">
    <property type="entry name" value="SBP"/>
</dbReference>
<gene>
    <name evidence="7" type="ORF">CPE01_07760</name>
</gene>
<evidence type="ECO:0000256" key="6">
    <source>
        <dbReference type="SAM" id="SignalP"/>
    </source>
</evidence>
<evidence type="ECO:0000313" key="7">
    <source>
        <dbReference type="EMBL" id="GEK17043.1"/>
    </source>
</evidence>
<sequence length="560" mass="61074">MRSTKKRVVAFGSAAALALTLTAACSSGDDPTTAPTGGGETSEGVTIDAEHSVGAMTDFAVGTTFRATEPVTFSLLYRDHPNYPLNKDWLVFSELRDKQQVSFDITSAPLSDWDAKKSLIISAGDAPELIPVTYAGQEAQFVSGGALLPISDYVQYMPNFQQKVKDWKLEEYIENLRQADGKYYMLPGLFESPQPQYSIVTRQDQWDAAGITEAPATWDDFKADLATLKAAQPDAWPMSDRWSTNNNVPLGATLQIASPNFDTVAGWGFGNGLWYDEESGTFEYAAATEGYRQLVEYFASLVADGLLDPESVTQDDETAIQKFTSGQSLAISGNTQEITTYRTSLADAGTEATLHLLRVPSGPAGDKVSSGSRRSSGFMLSADAAKQPHFLALLQFADWLYYSDEGLEFAKWGVEGTTYTKDGDVRTIDPDIDWNGINPTGTKKLNADFGFSNGVFLLANGSSDELLASMSSDEVQQFVDEMSTKEELPLAPPAPLEEMEQEQVTLWQTALTDAVTQATAAFILGQRPMSEWDTFVSELKALNMDQYVATYNTALERAQG</sequence>
<dbReference type="InterPro" id="IPR050490">
    <property type="entry name" value="Bact_solute-bd_prot1"/>
</dbReference>
<keyword evidence="3" id="KW-0472">Membrane</keyword>
<evidence type="ECO:0000256" key="3">
    <source>
        <dbReference type="ARBA" id="ARBA00023136"/>
    </source>
</evidence>
<dbReference type="CDD" id="cd13583">
    <property type="entry name" value="PBP2_AlgQ_like_4"/>
    <property type="match status" value="1"/>
</dbReference>
<dbReference type="Gene3D" id="3.40.190.10">
    <property type="entry name" value="Periplasmic binding protein-like II"/>
    <property type="match status" value="2"/>
</dbReference>
<proteinExistence type="predicted"/>
<dbReference type="Pfam" id="PF01547">
    <property type="entry name" value="SBP_bac_1"/>
    <property type="match status" value="1"/>
</dbReference>
<dbReference type="OrthoDB" id="9787283at2"/>
<name>A0A510UQV1_9CELL</name>
<evidence type="ECO:0000256" key="4">
    <source>
        <dbReference type="ARBA" id="ARBA00023139"/>
    </source>
</evidence>
<reference evidence="7 8" key="1">
    <citation type="submission" date="2019-07" db="EMBL/GenBank/DDBJ databases">
        <title>Whole genome shotgun sequence of Cellulomonas persica NBRC 101101.</title>
        <authorList>
            <person name="Hosoyama A."/>
            <person name="Uohara A."/>
            <person name="Ohji S."/>
            <person name="Ichikawa N."/>
        </authorList>
    </citation>
    <scope>NUCLEOTIDE SEQUENCE [LARGE SCALE GENOMIC DNA]</scope>
    <source>
        <strain evidence="7 8">NBRC 101101</strain>
    </source>
</reference>